<keyword evidence="1" id="KW-0812">Transmembrane</keyword>
<feature type="transmembrane region" description="Helical" evidence="1">
    <location>
        <begin position="77"/>
        <end position="96"/>
    </location>
</feature>
<organism evidence="2 3">
    <name type="scientific">Parabacteroides absconsus</name>
    <dbReference type="NCBI Taxonomy" id="2951805"/>
    <lineage>
        <taxon>Bacteria</taxon>
        <taxon>Pseudomonadati</taxon>
        <taxon>Bacteroidota</taxon>
        <taxon>Bacteroidia</taxon>
        <taxon>Bacteroidales</taxon>
        <taxon>Tannerellaceae</taxon>
        <taxon>Parabacteroides</taxon>
    </lineage>
</organism>
<evidence type="ECO:0008006" key="4">
    <source>
        <dbReference type="Google" id="ProtNLM"/>
    </source>
</evidence>
<name>A0ABZ2II32_9BACT</name>
<dbReference type="EMBL" id="CP146284">
    <property type="protein sequence ID" value="WWV65704.1"/>
    <property type="molecule type" value="Genomic_DNA"/>
</dbReference>
<feature type="transmembrane region" description="Helical" evidence="1">
    <location>
        <begin position="29"/>
        <end position="46"/>
    </location>
</feature>
<accession>A0ABZ2II32</accession>
<keyword evidence="1" id="KW-0472">Membrane</keyword>
<reference evidence="2 3" key="1">
    <citation type="submission" date="2024-02" db="EMBL/GenBank/DDBJ databases">
        <title>Whole genome sequencing of Parabacteroides sp. AD58.</title>
        <authorList>
            <person name="Chaplin A.V."/>
            <person name="Pikina A.P."/>
            <person name="Sokolova S.R."/>
            <person name="Korostin D.O."/>
            <person name="Efimov B.A."/>
        </authorList>
    </citation>
    <scope>NUCLEOTIDE SEQUENCE [LARGE SCALE GENOMIC DNA]</scope>
    <source>
        <strain evidence="2 3">AD58</strain>
    </source>
</reference>
<protein>
    <recommendedName>
        <fullName evidence="4">Integral membrane protein</fullName>
    </recommendedName>
</protein>
<dbReference type="RefSeq" id="WP_338578730.1">
    <property type="nucleotide sequence ID" value="NZ_CP146284.1"/>
</dbReference>
<evidence type="ECO:0000313" key="3">
    <source>
        <dbReference type="Proteomes" id="UP001320603"/>
    </source>
</evidence>
<sequence length="107" mass="12327">MNMKWIYFICALLLWGVLSSSSSGFREVSALLKIVIPIAYITLLYGNKESKVCFWNVVFVSMACSFLFIPAKNDDVLMPLSVISIPIFVIQGVMLWRKEWKEKKKQD</sequence>
<evidence type="ECO:0000256" key="1">
    <source>
        <dbReference type="SAM" id="Phobius"/>
    </source>
</evidence>
<evidence type="ECO:0000313" key="2">
    <source>
        <dbReference type="EMBL" id="WWV65704.1"/>
    </source>
</evidence>
<keyword evidence="1" id="KW-1133">Transmembrane helix</keyword>
<dbReference type="Proteomes" id="UP001320603">
    <property type="component" value="Chromosome"/>
</dbReference>
<feature type="transmembrane region" description="Helical" evidence="1">
    <location>
        <begin position="53"/>
        <end position="71"/>
    </location>
</feature>
<keyword evidence="3" id="KW-1185">Reference proteome</keyword>
<gene>
    <name evidence="2" type="ORF">NEE14_011955</name>
</gene>
<proteinExistence type="predicted"/>